<evidence type="ECO:0000256" key="1">
    <source>
        <dbReference type="ARBA" id="ARBA00005395"/>
    </source>
</evidence>
<dbReference type="PROSITE" id="PS51186">
    <property type="entry name" value="GNAT"/>
    <property type="match status" value="1"/>
</dbReference>
<comment type="similarity">
    <text evidence="1">Belongs to the acetyltransferase family. RimI subfamily.</text>
</comment>
<evidence type="ECO:0000256" key="2">
    <source>
        <dbReference type="ARBA" id="ARBA00022490"/>
    </source>
</evidence>
<dbReference type="GO" id="GO:0008080">
    <property type="term" value="F:N-acetyltransferase activity"/>
    <property type="evidence" value="ECO:0007669"/>
    <property type="project" value="InterPro"/>
</dbReference>
<dbReference type="NCBIfam" id="TIGR01575">
    <property type="entry name" value="rimI"/>
    <property type="match status" value="1"/>
</dbReference>
<accession>B7K4L0</accession>
<protein>
    <submittedName>
        <fullName evidence="6">Ribosomal-protein-alanine acetyltransferase</fullName>
    </submittedName>
</protein>
<dbReference type="PANTHER" id="PTHR43420:SF44">
    <property type="entry name" value="ACETYLTRANSFERASE YPEA"/>
    <property type="match status" value="1"/>
</dbReference>
<proteinExistence type="inferred from homology"/>
<dbReference type="RefSeq" id="WP_012594748.1">
    <property type="nucleotide sequence ID" value="NC_011726.1"/>
</dbReference>
<dbReference type="KEGG" id="cyp:PCC8801_1418"/>
<name>B7K4L0_RIPO1</name>
<dbReference type="Gene3D" id="3.40.630.30">
    <property type="match status" value="1"/>
</dbReference>
<dbReference type="HOGENOM" id="CLU_013985_23_1_3"/>
<evidence type="ECO:0000256" key="3">
    <source>
        <dbReference type="ARBA" id="ARBA00022679"/>
    </source>
</evidence>
<dbReference type="eggNOG" id="COG0456">
    <property type="taxonomic scope" value="Bacteria"/>
</dbReference>
<dbReference type="Pfam" id="PF00583">
    <property type="entry name" value="Acetyltransf_1"/>
    <property type="match status" value="1"/>
</dbReference>
<evidence type="ECO:0000256" key="4">
    <source>
        <dbReference type="ARBA" id="ARBA00023315"/>
    </source>
</evidence>
<dbReference type="AlphaFoldDB" id="B7K4L0"/>
<evidence type="ECO:0000259" key="5">
    <source>
        <dbReference type="PROSITE" id="PS51186"/>
    </source>
</evidence>
<keyword evidence="2" id="KW-0963">Cytoplasm</keyword>
<dbReference type="InterPro" id="IPR000182">
    <property type="entry name" value="GNAT_dom"/>
</dbReference>
<keyword evidence="3 6" id="KW-0808">Transferase</keyword>
<keyword evidence="4" id="KW-0012">Acyltransferase</keyword>
<dbReference type="Proteomes" id="UP000008204">
    <property type="component" value="Chromosome"/>
</dbReference>
<dbReference type="InterPro" id="IPR006464">
    <property type="entry name" value="AcTrfase_RimI/Ard1"/>
</dbReference>
<dbReference type="InterPro" id="IPR016181">
    <property type="entry name" value="Acyl_CoA_acyltransferase"/>
</dbReference>
<evidence type="ECO:0000313" key="6">
    <source>
        <dbReference type="EMBL" id="ACK65475.1"/>
    </source>
</evidence>
<dbReference type="InterPro" id="IPR050680">
    <property type="entry name" value="YpeA/RimI_acetyltransf"/>
</dbReference>
<dbReference type="OrthoDB" id="9794566at2"/>
<evidence type="ECO:0000313" key="7">
    <source>
        <dbReference type="Proteomes" id="UP000008204"/>
    </source>
</evidence>
<gene>
    <name evidence="6" type="ordered locus">PCC8801_1418</name>
</gene>
<dbReference type="SUPFAM" id="SSF55729">
    <property type="entry name" value="Acyl-CoA N-acyltransferases (Nat)"/>
    <property type="match status" value="1"/>
</dbReference>
<dbReference type="EMBL" id="CP001287">
    <property type="protein sequence ID" value="ACK65475.1"/>
    <property type="molecule type" value="Genomic_DNA"/>
</dbReference>
<reference evidence="7" key="1">
    <citation type="journal article" date="2011" name="MBio">
        <title>Novel metabolic attributes of the genus Cyanothece, comprising a group of unicellular nitrogen-fixing Cyanobacteria.</title>
        <authorList>
            <person name="Bandyopadhyay A."/>
            <person name="Elvitigala T."/>
            <person name="Welsh E."/>
            <person name="Stockel J."/>
            <person name="Liberton M."/>
            <person name="Min H."/>
            <person name="Sherman L.A."/>
            <person name="Pakrasi H.B."/>
        </authorList>
    </citation>
    <scope>NUCLEOTIDE SEQUENCE [LARGE SCALE GENOMIC DNA]</scope>
    <source>
        <strain evidence="7">PCC 8801</strain>
    </source>
</reference>
<keyword evidence="7" id="KW-1185">Reference proteome</keyword>
<sequence length="182" mass="20998">MKSLTLSSPQTEQLSQLVELDRLCLGGLWTKEGYQRELKSPNSSFWVLSADGGRSLLGCGCFWQIVEEAHITLLMIHPDYQGQGLGQLLLYGLLNNAVQRQLERATLEVRVSNQIALSLYEKFGFQVAGRRKGYYQKTGEDALILWRGDLHRPQFQQDLSRWWPLISDRLTQNHWQLHWVKG</sequence>
<dbReference type="PANTHER" id="PTHR43420">
    <property type="entry name" value="ACETYLTRANSFERASE"/>
    <property type="match status" value="1"/>
</dbReference>
<feature type="domain" description="N-acetyltransferase" evidence="5">
    <location>
        <begin position="4"/>
        <end position="150"/>
    </location>
</feature>
<organism evidence="6 7">
    <name type="scientific">Rippkaea orientalis (strain PCC 8801 / RF-1)</name>
    <name type="common">Cyanothece sp. (strain PCC 8801)</name>
    <dbReference type="NCBI Taxonomy" id="41431"/>
    <lineage>
        <taxon>Bacteria</taxon>
        <taxon>Bacillati</taxon>
        <taxon>Cyanobacteriota</taxon>
        <taxon>Cyanophyceae</taxon>
        <taxon>Oscillatoriophycideae</taxon>
        <taxon>Chroococcales</taxon>
        <taxon>Aphanothecaceae</taxon>
        <taxon>Rippkaea</taxon>
        <taxon>Rippkaea orientalis</taxon>
    </lineage>
</organism>